<organism evidence="3 4">
    <name type="scientific">Streptomyces acidicola</name>
    <dbReference type="NCBI Taxonomy" id="2596892"/>
    <lineage>
        <taxon>Bacteria</taxon>
        <taxon>Bacillati</taxon>
        <taxon>Actinomycetota</taxon>
        <taxon>Actinomycetes</taxon>
        <taxon>Kitasatosporales</taxon>
        <taxon>Streptomycetaceae</taxon>
        <taxon>Streptomyces</taxon>
    </lineage>
</organism>
<dbReference type="InterPro" id="IPR029058">
    <property type="entry name" value="AB_hydrolase_fold"/>
</dbReference>
<evidence type="ECO:0000313" key="4">
    <source>
        <dbReference type="Proteomes" id="UP000373149"/>
    </source>
</evidence>
<dbReference type="Proteomes" id="UP000373149">
    <property type="component" value="Unassembled WGS sequence"/>
</dbReference>
<sequence>MGDRGTRRHGAAPPTRSARALPGYPGPSHWRQVPVTEQHYVDAGSGDPVLFLHGNPSWSYIWRSLLGTLSPNFRCIAPDLAGLGLSPRSGVPQGTGSPGALGPVDRLELHIACLDHLFHHLTGSQGVPAHRWTLVVHDWGGPIGIAWALRHPGVVARLVVLNSVAFPWPVGYRLPVYLRWIRDSAPVAALARATNVFPRAAVRLGVVRRLGSAERLAYLLPFADAQNRRTVVEFIRCIPRGGDDPAWRLLEPAGAGAAEAGPAEAGPADVGGGLVGGGLAGLPTFIGWGMRDPVFTPPVLDEWTRRFPQARVHRYRNAGHFVMEDAAGELDRHVRDFLLRA</sequence>
<gene>
    <name evidence="3" type="ORF">FPZ41_06155</name>
</gene>
<evidence type="ECO:0000313" key="3">
    <source>
        <dbReference type="EMBL" id="MPY48181.1"/>
    </source>
</evidence>
<comment type="caution">
    <text evidence="3">The sequence shown here is derived from an EMBL/GenBank/DDBJ whole genome shotgun (WGS) entry which is preliminary data.</text>
</comment>
<dbReference type="Pfam" id="PF00561">
    <property type="entry name" value="Abhydrolase_1"/>
    <property type="match status" value="2"/>
</dbReference>
<dbReference type="InterPro" id="IPR050228">
    <property type="entry name" value="Carboxylesterase_BioH"/>
</dbReference>
<dbReference type="AlphaFoldDB" id="A0A5N8WL70"/>
<dbReference type="InterPro" id="IPR000639">
    <property type="entry name" value="Epox_hydrolase-like"/>
</dbReference>
<feature type="compositionally biased region" description="Basic residues" evidence="1">
    <location>
        <begin position="1"/>
        <end position="10"/>
    </location>
</feature>
<evidence type="ECO:0000256" key="1">
    <source>
        <dbReference type="SAM" id="MobiDB-lite"/>
    </source>
</evidence>
<keyword evidence="3" id="KW-0378">Hydrolase</keyword>
<dbReference type="RefSeq" id="WP_152859880.1">
    <property type="nucleotide sequence ID" value="NZ_VMNX01000011.1"/>
</dbReference>
<protein>
    <submittedName>
        <fullName evidence="3">Alpha/beta fold hydrolase</fullName>
    </submittedName>
</protein>
<proteinExistence type="predicted"/>
<dbReference type="EMBL" id="VMNX01000011">
    <property type="protein sequence ID" value="MPY48181.1"/>
    <property type="molecule type" value="Genomic_DNA"/>
</dbReference>
<dbReference type="PANTHER" id="PTHR43194">
    <property type="entry name" value="HYDROLASE ALPHA/BETA FOLD FAMILY"/>
    <property type="match status" value="1"/>
</dbReference>
<dbReference type="PANTHER" id="PTHR43194:SF2">
    <property type="entry name" value="PEROXISOMAL MEMBRANE PROTEIN LPX1"/>
    <property type="match status" value="1"/>
</dbReference>
<dbReference type="Gene3D" id="3.40.50.1820">
    <property type="entry name" value="alpha/beta hydrolase"/>
    <property type="match status" value="1"/>
</dbReference>
<dbReference type="GO" id="GO:0016787">
    <property type="term" value="F:hydrolase activity"/>
    <property type="evidence" value="ECO:0007669"/>
    <property type="project" value="UniProtKB-KW"/>
</dbReference>
<feature type="region of interest" description="Disordered" evidence="1">
    <location>
        <begin position="1"/>
        <end position="27"/>
    </location>
</feature>
<evidence type="ECO:0000259" key="2">
    <source>
        <dbReference type="Pfam" id="PF00561"/>
    </source>
</evidence>
<reference evidence="3 4" key="1">
    <citation type="submission" date="2019-09" db="EMBL/GenBank/DDBJ databases">
        <authorList>
            <person name="Duangmal K."/>
            <person name="Teo W.F.A."/>
            <person name="Lipun K."/>
        </authorList>
    </citation>
    <scope>NUCLEOTIDE SEQUENCE [LARGE SCALE GENOMIC DNA]</scope>
    <source>
        <strain evidence="3 4">K1PN6</strain>
    </source>
</reference>
<feature type="domain" description="AB hydrolase-1" evidence="2">
    <location>
        <begin position="48"/>
        <end position="169"/>
    </location>
</feature>
<accession>A0A5N8WL70</accession>
<dbReference type="PRINTS" id="PR00412">
    <property type="entry name" value="EPOXHYDRLASE"/>
</dbReference>
<keyword evidence="4" id="KW-1185">Reference proteome</keyword>
<feature type="domain" description="AB hydrolase-1" evidence="2">
    <location>
        <begin position="266"/>
        <end position="326"/>
    </location>
</feature>
<dbReference type="SUPFAM" id="SSF53474">
    <property type="entry name" value="alpha/beta-Hydrolases"/>
    <property type="match status" value="1"/>
</dbReference>
<name>A0A5N8WL70_9ACTN</name>
<dbReference type="InterPro" id="IPR000073">
    <property type="entry name" value="AB_hydrolase_1"/>
</dbReference>